<dbReference type="Proteomes" id="UP000035642">
    <property type="component" value="Unassembled WGS sequence"/>
</dbReference>
<reference evidence="2" key="1">
    <citation type="submission" date="2012-09" db="EMBL/GenBank/DDBJ databases">
        <authorList>
            <person name="Martin A.A."/>
        </authorList>
    </citation>
    <scope>NUCLEOTIDE SEQUENCE</scope>
</reference>
<evidence type="ECO:0000313" key="2">
    <source>
        <dbReference type="Proteomes" id="UP000035642"/>
    </source>
</evidence>
<name>A0A0K0D3I2_ANGCA</name>
<proteinExistence type="predicted"/>
<organism evidence="2 3">
    <name type="scientific">Angiostrongylus cantonensis</name>
    <name type="common">Rat lungworm</name>
    <dbReference type="NCBI Taxonomy" id="6313"/>
    <lineage>
        <taxon>Eukaryota</taxon>
        <taxon>Metazoa</taxon>
        <taxon>Ecdysozoa</taxon>
        <taxon>Nematoda</taxon>
        <taxon>Chromadorea</taxon>
        <taxon>Rhabditida</taxon>
        <taxon>Rhabditina</taxon>
        <taxon>Rhabditomorpha</taxon>
        <taxon>Strongyloidea</taxon>
        <taxon>Metastrongylidae</taxon>
        <taxon>Angiostrongylus</taxon>
    </lineage>
</organism>
<dbReference type="WBParaSite" id="ACAC_0000462701-mRNA-1">
    <property type="protein sequence ID" value="ACAC_0000462701-mRNA-1"/>
    <property type="gene ID" value="ACAC_0000462701"/>
</dbReference>
<protein>
    <submittedName>
        <fullName evidence="3">Neur_chan_memb domain-containing protein</fullName>
    </submittedName>
</protein>
<keyword evidence="2" id="KW-1185">Reference proteome</keyword>
<sequence length="128" mass="14964">MSCIVAKRYSRKDRKTTTGCRNDRSNIVRHTTTVRDRQTLSATESLNGSVMFEKRPPKLIYLTENHYAFDQEDVGVTEEQLDRLPRQLVVRRFDLFCFCFAMITYTFDVISDITTAIFHYYDGRVSSS</sequence>
<evidence type="ECO:0000256" key="1">
    <source>
        <dbReference type="SAM" id="Phobius"/>
    </source>
</evidence>
<dbReference type="AlphaFoldDB" id="A0A0K0D3I2"/>
<keyword evidence="1" id="KW-1133">Transmembrane helix</keyword>
<dbReference type="STRING" id="6313.A0A0K0D3I2"/>
<keyword evidence="1" id="KW-0812">Transmembrane</keyword>
<keyword evidence="1" id="KW-0472">Membrane</keyword>
<evidence type="ECO:0000313" key="3">
    <source>
        <dbReference type="WBParaSite" id="ACAC_0000462701-mRNA-1"/>
    </source>
</evidence>
<feature type="transmembrane region" description="Helical" evidence="1">
    <location>
        <begin position="93"/>
        <end position="121"/>
    </location>
</feature>
<accession>A0A0K0D3I2</accession>
<reference evidence="3" key="2">
    <citation type="submission" date="2017-02" db="UniProtKB">
        <authorList>
            <consortium name="WormBaseParasite"/>
        </authorList>
    </citation>
    <scope>IDENTIFICATION</scope>
</reference>